<dbReference type="EMBL" id="CAJOAZ010019324">
    <property type="protein sequence ID" value="CAF4335248.1"/>
    <property type="molecule type" value="Genomic_DNA"/>
</dbReference>
<gene>
    <name evidence="6" type="ORF">OXD698_LOCUS47918</name>
</gene>
<feature type="transmembrane region" description="Helical" evidence="5">
    <location>
        <begin position="12"/>
        <end position="32"/>
    </location>
</feature>
<reference evidence="6" key="1">
    <citation type="submission" date="2021-02" db="EMBL/GenBank/DDBJ databases">
        <authorList>
            <person name="Nowell W R."/>
        </authorList>
    </citation>
    <scope>NUCLEOTIDE SEQUENCE</scope>
</reference>
<dbReference type="GO" id="GO:0055064">
    <property type="term" value="P:chloride ion homeostasis"/>
    <property type="evidence" value="ECO:0007669"/>
    <property type="project" value="TreeGrafter"/>
</dbReference>
<dbReference type="GO" id="GO:0007268">
    <property type="term" value="P:chemical synaptic transmission"/>
    <property type="evidence" value="ECO:0007669"/>
    <property type="project" value="TreeGrafter"/>
</dbReference>
<proteinExistence type="predicted"/>
<evidence type="ECO:0000256" key="4">
    <source>
        <dbReference type="ARBA" id="ARBA00023136"/>
    </source>
</evidence>
<keyword evidence="4 5" id="KW-0472">Membrane</keyword>
<dbReference type="GO" id="GO:0055075">
    <property type="term" value="P:potassium ion homeostasis"/>
    <property type="evidence" value="ECO:0007669"/>
    <property type="project" value="TreeGrafter"/>
</dbReference>
<dbReference type="GO" id="GO:0045202">
    <property type="term" value="C:synapse"/>
    <property type="evidence" value="ECO:0007669"/>
    <property type="project" value="GOC"/>
</dbReference>
<name>A0A820K236_9BILA</name>
<feature type="non-terminal residue" evidence="6">
    <location>
        <position position="1"/>
    </location>
</feature>
<evidence type="ECO:0000256" key="2">
    <source>
        <dbReference type="ARBA" id="ARBA00022692"/>
    </source>
</evidence>
<accession>A0A820K236</accession>
<comment type="subcellular location">
    <subcellularLocation>
        <location evidence="1">Membrane</location>
        <topology evidence="1">Multi-pass membrane protein</topology>
    </subcellularLocation>
</comment>
<keyword evidence="2 5" id="KW-0812">Transmembrane</keyword>
<evidence type="ECO:0000256" key="3">
    <source>
        <dbReference type="ARBA" id="ARBA00022989"/>
    </source>
</evidence>
<dbReference type="GO" id="GO:0015379">
    <property type="term" value="F:potassium:chloride symporter activity"/>
    <property type="evidence" value="ECO:0007669"/>
    <property type="project" value="TreeGrafter"/>
</dbReference>
<dbReference type="PANTHER" id="PTHR11827">
    <property type="entry name" value="SOLUTE CARRIER FAMILY 12, CATION COTRANSPORTERS"/>
    <property type="match status" value="1"/>
</dbReference>
<dbReference type="GO" id="GO:1990573">
    <property type="term" value="P:potassium ion import across plasma membrane"/>
    <property type="evidence" value="ECO:0007669"/>
    <property type="project" value="TreeGrafter"/>
</dbReference>
<evidence type="ECO:0000256" key="1">
    <source>
        <dbReference type="ARBA" id="ARBA00004141"/>
    </source>
</evidence>
<evidence type="ECO:0000313" key="6">
    <source>
        <dbReference type="EMBL" id="CAF4335248.1"/>
    </source>
</evidence>
<keyword evidence="3 5" id="KW-1133">Transmembrane helix</keyword>
<sequence length="53" mass="5882">MGVCLCISIMFIASWYFALVAMLIAIVIYKFIEYKGAEKEWGDGIRGLSMSAA</sequence>
<evidence type="ECO:0000256" key="5">
    <source>
        <dbReference type="SAM" id="Phobius"/>
    </source>
</evidence>
<protein>
    <submittedName>
        <fullName evidence="6">Uncharacterized protein</fullName>
    </submittedName>
</protein>
<organism evidence="6 7">
    <name type="scientific">Adineta steineri</name>
    <dbReference type="NCBI Taxonomy" id="433720"/>
    <lineage>
        <taxon>Eukaryota</taxon>
        <taxon>Metazoa</taxon>
        <taxon>Spiralia</taxon>
        <taxon>Gnathifera</taxon>
        <taxon>Rotifera</taxon>
        <taxon>Eurotatoria</taxon>
        <taxon>Bdelloidea</taxon>
        <taxon>Adinetida</taxon>
        <taxon>Adinetidae</taxon>
        <taxon>Adineta</taxon>
    </lineage>
</organism>
<dbReference type="GO" id="GO:0005886">
    <property type="term" value="C:plasma membrane"/>
    <property type="evidence" value="ECO:0007669"/>
    <property type="project" value="TreeGrafter"/>
</dbReference>
<dbReference type="AlphaFoldDB" id="A0A820K236"/>
<evidence type="ECO:0000313" key="7">
    <source>
        <dbReference type="Proteomes" id="UP000663844"/>
    </source>
</evidence>
<dbReference type="PANTHER" id="PTHR11827:SF73">
    <property type="entry name" value="KAZACHOC, ISOFORM G"/>
    <property type="match status" value="1"/>
</dbReference>
<dbReference type="InterPro" id="IPR004842">
    <property type="entry name" value="SLC12A_fam"/>
</dbReference>
<dbReference type="GO" id="GO:0006884">
    <property type="term" value="P:cell volume homeostasis"/>
    <property type="evidence" value="ECO:0007669"/>
    <property type="project" value="TreeGrafter"/>
</dbReference>
<comment type="caution">
    <text evidence="6">The sequence shown here is derived from an EMBL/GenBank/DDBJ whole genome shotgun (WGS) entry which is preliminary data.</text>
</comment>
<dbReference type="Proteomes" id="UP000663844">
    <property type="component" value="Unassembled WGS sequence"/>
</dbReference>